<dbReference type="Gene3D" id="1.25.40.20">
    <property type="entry name" value="Ankyrin repeat-containing domain"/>
    <property type="match status" value="1"/>
</dbReference>
<proteinExistence type="predicted"/>
<keyword evidence="2" id="KW-0040">ANK repeat</keyword>
<keyword evidence="1" id="KW-0677">Repeat</keyword>
<evidence type="ECO:0000256" key="2">
    <source>
        <dbReference type="ARBA" id="ARBA00023043"/>
    </source>
</evidence>
<dbReference type="SMART" id="SM00248">
    <property type="entry name" value="ANK"/>
    <property type="match status" value="3"/>
</dbReference>
<dbReference type="SUPFAM" id="SSF48403">
    <property type="entry name" value="Ankyrin repeat"/>
    <property type="match status" value="1"/>
</dbReference>
<dbReference type="InterPro" id="IPR036770">
    <property type="entry name" value="Ankyrin_rpt-contain_sf"/>
</dbReference>
<evidence type="ECO:0000313" key="4">
    <source>
        <dbReference type="Proteomes" id="UP000289600"/>
    </source>
</evidence>
<protein>
    <submittedName>
        <fullName evidence="3">Ankyrin repeat protein</fullName>
    </submittedName>
</protein>
<keyword evidence="4" id="KW-1185">Reference proteome</keyword>
<evidence type="ECO:0000256" key="1">
    <source>
        <dbReference type="ARBA" id="ARBA00022737"/>
    </source>
</evidence>
<name>A0A2P1EKS0_9VIRU</name>
<dbReference type="PANTHER" id="PTHR24126:SF14">
    <property type="entry name" value="ANK_REP_REGION DOMAIN-CONTAINING PROTEIN"/>
    <property type="match status" value="1"/>
</dbReference>
<dbReference type="Pfam" id="PF12796">
    <property type="entry name" value="Ank_2"/>
    <property type="match status" value="1"/>
</dbReference>
<gene>
    <name evidence="3" type="ORF">mc_96</name>
</gene>
<organism evidence="3 4">
    <name type="scientific">Moumouvirus australiensis</name>
    <dbReference type="NCBI Taxonomy" id="2109587"/>
    <lineage>
        <taxon>Viruses</taxon>
        <taxon>Varidnaviria</taxon>
        <taxon>Bamfordvirae</taxon>
        <taxon>Nucleocytoviricota</taxon>
        <taxon>Megaviricetes</taxon>
        <taxon>Imitervirales</taxon>
        <taxon>Mimiviridae</taxon>
        <taxon>Megamimivirinae</taxon>
        <taxon>Moumouvirus</taxon>
        <taxon>Moumouvirus australiense</taxon>
    </lineage>
</organism>
<dbReference type="EMBL" id="MG807320">
    <property type="protein sequence ID" value="AVL94483.1"/>
    <property type="molecule type" value="Genomic_DNA"/>
</dbReference>
<dbReference type="InterPro" id="IPR002110">
    <property type="entry name" value="Ankyrin_rpt"/>
</dbReference>
<dbReference type="PROSITE" id="PS50297">
    <property type="entry name" value="ANK_REP_REGION"/>
    <property type="match status" value="1"/>
</dbReference>
<reference evidence="4" key="1">
    <citation type="submission" date="2018-01" db="EMBL/GenBank/DDBJ databases">
        <title>Testimony of 'menage a trois' revealed by the proteome of Megavirus virophage.</title>
        <authorList>
            <person name="Jeudy S."/>
            <person name="Bertaux L."/>
            <person name="Alempic J.-M."/>
            <person name="Lartigue A."/>
            <person name="Legendre M."/>
            <person name="Philippe N."/>
            <person name="Beucher L."/>
            <person name="Biondi E."/>
            <person name="Juul S."/>
            <person name="Turner D."/>
            <person name="Coute Y."/>
            <person name="Claverie J.-M."/>
            <person name="Abergel C."/>
        </authorList>
    </citation>
    <scope>NUCLEOTIDE SEQUENCE [LARGE SCALE GENOMIC DNA]</scope>
</reference>
<evidence type="ECO:0000313" key="3">
    <source>
        <dbReference type="EMBL" id="AVL94483.1"/>
    </source>
</evidence>
<dbReference type="PANTHER" id="PTHR24126">
    <property type="entry name" value="ANKYRIN REPEAT, PH AND SEC7 DOMAIN CONTAINING PROTEIN SECG-RELATED"/>
    <property type="match status" value="1"/>
</dbReference>
<dbReference type="Proteomes" id="UP000289600">
    <property type="component" value="Segment"/>
</dbReference>
<dbReference type="PROSITE" id="PS50088">
    <property type="entry name" value="ANK_REPEAT"/>
    <property type="match status" value="1"/>
</dbReference>
<accession>A0A2P1EKS0</accession>
<sequence>MEQHIIERVLSSLNDVCTIIKLLSEDVISYACGFNNIQIIQIAINNDVVITDKCFIRACRAGNYQIVKLLIENGANVNYNDDKALYECCFEGHYELCELLLDCGANIKSGKCLVIACQVADLEIVRLLLRYGFDPCYNNGEAFKTCLKGYGFYGEFKPGNDCYEICCLLLDFGYSIKENDLELIKFIIRCIRSGDCTIINFFMKQEMNLNFINQYLENIKVSSEFNNMINLLIEIGIESKNINKLFSKFIK</sequence>